<dbReference type="RefSeq" id="XP_018261362.2">
    <property type="nucleotide sequence ID" value="XM_018409090.2"/>
</dbReference>
<dbReference type="GeneID" id="28969499"/>
<feature type="compositionally biased region" description="Polar residues" evidence="1">
    <location>
        <begin position="24"/>
        <end position="45"/>
    </location>
</feature>
<dbReference type="OrthoDB" id="20835at2759"/>
<dbReference type="EMBL" id="KI894033">
    <property type="protein sequence ID" value="OBR83520.1"/>
    <property type="molecule type" value="Genomic_DNA"/>
</dbReference>
<sequence>MAKKASTSTSTSTSTQTSNGSSSKKLSTQKGKAVSTQTSSNSNSIDDIFAAPKKRKAEDIVATTSKSNIVKKGKNNAQAEPAGKLSGSSSTLKPKGESSSRKSKDIVESERKKQKHKAVPEEPDFKSEDEDEDEEEDDNEEGDISSDDFDSEDYSDFEDEDDDDEDGGQNGARKVEEVFDPSSLSEIKKKIEAQRAKHKLTAAAASGKKRSGKDREDDALFADSRGLGTGRKTEEGFTIYKEVDLQIDPTAGGESNTQYGLDADLLQNAKSFNSSSSWNCLDPNMTLTPFR</sequence>
<feature type="compositionally biased region" description="Low complexity" evidence="1">
    <location>
        <begin position="1"/>
        <end position="23"/>
    </location>
</feature>
<evidence type="ECO:0000313" key="2">
    <source>
        <dbReference type="EMBL" id="OBR83520.1"/>
    </source>
</evidence>
<gene>
    <name evidence="2" type="ORF">I303_05800</name>
</gene>
<organism evidence="2">
    <name type="scientific">Kwoniella dejecticola CBS 10117</name>
    <dbReference type="NCBI Taxonomy" id="1296121"/>
    <lineage>
        <taxon>Eukaryota</taxon>
        <taxon>Fungi</taxon>
        <taxon>Dikarya</taxon>
        <taxon>Basidiomycota</taxon>
        <taxon>Agaricomycotina</taxon>
        <taxon>Tremellomycetes</taxon>
        <taxon>Tremellales</taxon>
        <taxon>Cryptococcaceae</taxon>
        <taxon>Kwoniella</taxon>
    </lineage>
</organism>
<evidence type="ECO:0000256" key="1">
    <source>
        <dbReference type="SAM" id="MobiDB-lite"/>
    </source>
</evidence>
<dbReference type="Pfam" id="PF08576">
    <property type="entry name" value="DUF1764"/>
    <property type="match status" value="1"/>
</dbReference>
<feature type="compositionally biased region" description="Acidic residues" evidence="1">
    <location>
        <begin position="127"/>
        <end position="167"/>
    </location>
</feature>
<feature type="region of interest" description="Disordered" evidence="1">
    <location>
        <begin position="1"/>
        <end position="228"/>
    </location>
</feature>
<proteinExistence type="predicted"/>
<reference evidence="2" key="1">
    <citation type="submission" date="2013-07" db="EMBL/GenBank/DDBJ databases">
        <title>The Genome Sequence of Cryptococcus dejecticola CBS10117.</title>
        <authorList>
            <consortium name="The Broad Institute Genome Sequencing Platform"/>
            <person name="Cuomo C."/>
            <person name="Litvintseva A."/>
            <person name="Chen Y."/>
            <person name="Heitman J."/>
            <person name="Sun S."/>
            <person name="Springer D."/>
            <person name="Dromer F."/>
            <person name="Young S.K."/>
            <person name="Zeng Q."/>
            <person name="Gargeya S."/>
            <person name="Fitzgerald M."/>
            <person name="Abouelleil A."/>
            <person name="Alvarado L."/>
            <person name="Berlin A.M."/>
            <person name="Chapman S.B."/>
            <person name="Dewar J."/>
            <person name="Goldberg J."/>
            <person name="Griggs A."/>
            <person name="Gujja S."/>
            <person name="Hansen M."/>
            <person name="Howarth C."/>
            <person name="Imamovic A."/>
            <person name="Larimer J."/>
            <person name="McCowan C."/>
            <person name="Murphy C."/>
            <person name="Pearson M."/>
            <person name="Priest M."/>
            <person name="Roberts A."/>
            <person name="Saif S."/>
            <person name="Shea T."/>
            <person name="Sykes S."/>
            <person name="Wortman J."/>
            <person name="Nusbaum C."/>
            <person name="Birren B."/>
        </authorList>
    </citation>
    <scope>NUCLEOTIDE SEQUENCE [LARGE SCALE GENOMIC DNA]</scope>
    <source>
        <strain evidence="2">CBS 10117</strain>
    </source>
</reference>
<dbReference type="InterPro" id="IPR013885">
    <property type="entry name" value="DUF1764_euk"/>
</dbReference>
<dbReference type="KEGG" id="kdj:28969499"/>
<protein>
    <submittedName>
        <fullName evidence="2">Uncharacterized protein</fullName>
    </submittedName>
</protein>
<feature type="compositionally biased region" description="Basic and acidic residues" evidence="1">
    <location>
        <begin position="186"/>
        <end position="195"/>
    </location>
</feature>
<feature type="compositionally biased region" description="Basic and acidic residues" evidence="1">
    <location>
        <begin position="94"/>
        <end position="111"/>
    </location>
</feature>
<accession>A0A1A6A0D1</accession>
<dbReference type="AlphaFoldDB" id="A0A1A6A0D1"/>
<name>A0A1A6A0D1_9TREE</name>
<dbReference type="VEuPathDB" id="FungiDB:I303_05800"/>